<organism evidence="1 2">
    <name type="scientific">Massilia hydrophila</name>
    <dbReference type="NCBI Taxonomy" id="3044279"/>
    <lineage>
        <taxon>Bacteria</taxon>
        <taxon>Pseudomonadati</taxon>
        <taxon>Pseudomonadota</taxon>
        <taxon>Betaproteobacteria</taxon>
        <taxon>Burkholderiales</taxon>
        <taxon>Oxalobacteraceae</taxon>
        <taxon>Telluria group</taxon>
        <taxon>Massilia</taxon>
    </lineage>
</organism>
<dbReference type="Proteomes" id="UP001198602">
    <property type="component" value="Unassembled WGS sequence"/>
</dbReference>
<keyword evidence="2" id="KW-1185">Reference proteome</keyword>
<gene>
    <name evidence="1" type="ORF">LE190_09790</name>
</gene>
<comment type="caution">
    <text evidence="1">The sequence shown here is derived from an EMBL/GenBank/DDBJ whole genome shotgun (WGS) entry which is preliminary data.</text>
</comment>
<evidence type="ECO:0000313" key="2">
    <source>
        <dbReference type="Proteomes" id="UP001198602"/>
    </source>
</evidence>
<proteinExistence type="predicted"/>
<evidence type="ECO:0000313" key="1">
    <source>
        <dbReference type="EMBL" id="MCA1856217.1"/>
    </source>
</evidence>
<name>A0ABS7Y943_9BURK</name>
<accession>A0ABS7Y943</accession>
<dbReference type="EMBL" id="JAHYBX010000003">
    <property type="protein sequence ID" value="MCA1856217.1"/>
    <property type="molecule type" value="Genomic_DNA"/>
</dbReference>
<protein>
    <recommendedName>
        <fullName evidence="3">Ribosomal protein S3AE</fullName>
    </recommendedName>
</protein>
<reference evidence="1 2" key="1">
    <citation type="submission" date="2021-07" db="EMBL/GenBank/DDBJ databases">
        <title>Characterization of Violacein-producing bacteria and related species.</title>
        <authorList>
            <person name="Wilson H.S."/>
            <person name="De Leon M.E."/>
        </authorList>
    </citation>
    <scope>NUCLEOTIDE SEQUENCE [LARGE SCALE GENOMIC DNA]</scope>
    <source>
        <strain evidence="1 2">HSC-2F05</strain>
    </source>
</reference>
<sequence length="145" mass="16011">MSEHPTPSSFPIRTECPPGACVCERERVLADPAADQRPLALTRQQEQRLLERIARIDSYADLQHVQALVRQNLGAELRIAPGPNEVRTVRGIIVVLEEKPGLCKKARQSVPAAVRRRLAERPEIAYALLDAHDLFGTLPGTLPPA</sequence>
<dbReference type="RefSeq" id="WP_225238522.1">
    <property type="nucleotide sequence ID" value="NZ_JAHYBX010000003.1"/>
</dbReference>
<evidence type="ECO:0008006" key="3">
    <source>
        <dbReference type="Google" id="ProtNLM"/>
    </source>
</evidence>